<feature type="signal peptide" evidence="1">
    <location>
        <begin position="1"/>
        <end position="21"/>
    </location>
</feature>
<evidence type="ECO:0000313" key="2">
    <source>
        <dbReference type="EMBL" id="PWN18002.1"/>
    </source>
</evidence>
<protein>
    <submittedName>
        <fullName evidence="2">Uncharacterized protein</fullName>
    </submittedName>
</protein>
<evidence type="ECO:0000256" key="1">
    <source>
        <dbReference type="SAM" id="SignalP"/>
    </source>
</evidence>
<dbReference type="AlphaFoldDB" id="A0A316TX96"/>
<dbReference type="OrthoDB" id="4584900at2759"/>
<gene>
    <name evidence="2" type="ORF">BCV69DRAFT_285600</name>
</gene>
<evidence type="ECO:0000313" key="3">
    <source>
        <dbReference type="Proteomes" id="UP000245942"/>
    </source>
</evidence>
<keyword evidence="3" id="KW-1185">Reference proteome</keyword>
<name>A0A316TX96_9BASI</name>
<feature type="chain" id="PRO_5016327117" evidence="1">
    <location>
        <begin position="22"/>
        <end position="570"/>
    </location>
</feature>
<accession>A0A316TX96</accession>
<keyword evidence="1" id="KW-0732">Signal</keyword>
<dbReference type="EMBL" id="KZ819339">
    <property type="protein sequence ID" value="PWN18002.1"/>
    <property type="molecule type" value="Genomic_DNA"/>
</dbReference>
<reference evidence="2 3" key="1">
    <citation type="journal article" date="2018" name="Mol. Biol. Evol.">
        <title>Broad Genomic Sampling Reveals a Smut Pathogenic Ancestry of the Fungal Clade Ustilaginomycotina.</title>
        <authorList>
            <person name="Kijpornyongpan T."/>
            <person name="Mondo S.J."/>
            <person name="Barry K."/>
            <person name="Sandor L."/>
            <person name="Lee J."/>
            <person name="Lipzen A."/>
            <person name="Pangilinan J."/>
            <person name="LaButti K."/>
            <person name="Hainaut M."/>
            <person name="Henrissat B."/>
            <person name="Grigoriev I.V."/>
            <person name="Spatafora J.W."/>
            <person name="Aime M.C."/>
        </authorList>
    </citation>
    <scope>NUCLEOTIDE SEQUENCE [LARGE SCALE GENOMIC DNA]</scope>
    <source>
        <strain evidence="2 3">MCA 4718</strain>
    </source>
</reference>
<sequence>MRFTLLTLVVAFFLSASLAIAKPIDGEVVRRQSSDDAQINQFCKRFNAACVAVCTSDKRAGTTTKVVLSCEASGDWFNFGCKCGNIDKTNSAFNKLGGLTTTTKTSTKKVTTTSTAKPTVTKTKLVTSTGSATTTQMYSTTSTSHTTSTIKTTTTTTFLSVVPTTWVSTAVSVIPYTTQTTTDQTSASVQGLPIATTIPYNVIEVSLADPAASRRGLAPRAANALCRNFLDSCASECKRVSSVPKTQFCKRTSTTLYSYQLGCVCQNGMTETRHALADIEESVDIASTIQTLTSTATITRPTTTIQTITGYKTLTFLEELTSSFTITITTSTSTTSTSVTSTTYSPGTTTSTTTYNPIATKINTSTTLQVLSPTGALRVRRSYDDVAVGYVKTSDASGNPVQVDTSTGAKADADSYVLIKDSSSSGLYRLSRTDLDDGRDYSMVCELSSNTASTTFSTTSSNYCTLESLISQQTSAGAASMTPAGNFFQNSIETFNWFPQIGTISGMSGSQLKVYPQWINPSSPTKPATYLVAGGKNLFLTGDRADLAKDIGTNSPNAINVAPLYFAFES</sequence>
<proteinExistence type="predicted"/>
<dbReference type="RefSeq" id="XP_025345162.1">
    <property type="nucleotide sequence ID" value="XM_025493442.1"/>
</dbReference>
<organism evidence="2 3">
    <name type="scientific">Pseudomicrostroma glucosiphilum</name>
    <dbReference type="NCBI Taxonomy" id="1684307"/>
    <lineage>
        <taxon>Eukaryota</taxon>
        <taxon>Fungi</taxon>
        <taxon>Dikarya</taxon>
        <taxon>Basidiomycota</taxon>
        <taxon>Ustilaginomycotina</taxon>
        <taxon>Exobasidiomycetes</taxon>
        <taxon>Microstromatales</taxon>
        <taxon>Microstromatales incertae sedis</taxon>
        <taxon>Pseudomicrostroma</taxon>
    </lineage>
</organism>
<dbReference type="GeneID" id="37015176"/>
<dbReference type="Proteomes" id="UP000245942">
    <property type="component" value="Unassembled WGS sequence"/>
</dbReference>